<keyword evidence="15" id="KW-1185">Reference proteome</keyword>
<evidence type="ECO:0000256" key="3">
    <source>
        <dbReference type="ARBA" id="ARBA00022475"/>
    </source>
</evidence>
<evidence type="ECO:0000256" key="7">
    <source>
        <dbReference type="ARBA" id="ARBA00022989"/>
    </source>
</evidence>
<dbReference type="PROSITE" id="PS00409">
    <property type="entry name" value="PROKAR_NTER_METHYL"/>
    <property type="match status" value="1"/>
</dbReference>
<dbReference type="InterPro" id="IPR045584">
    <property type="entry name" value="Pilin-like"/>
</dbReference>
<keyword evidence="4" id="KW-0488">Methylation</keyword>
<keyword evidence="7 12" id="KW-1133">Transmembrane helix</keyword>
<dbReference type="Gene3D" id="3.55.40.10">
    <property type="entry name" value="minor pseudopilin epsh domain"/>
    <property type="match status" value="1"/>
</dbReference>
<evidence type="ECO:0000256" key="9">
    <source>
        <dbReference type="ARBA" id="ARBA00025772"/>
    </source>
</evidence>
<feature type="compositionally biased region" description="Basic and acidic residues" evidence="11">
    <location>
        <begin position="186"/>
        <end position="200"/>
    </location>
</feature>
<dbReference type="SUPFAM" id="SSF54523">
    <property type="entry name" value="Pili subunits"/>
    <property type="match status" value="1"/>
</dbReference>
<feature type="domain" description="General secretion pathway GspH" evidence="13">
    <location>
        <begin position="55"/>
        <end position="176"/>
    </location>
</feature>
<evidence type="ECO:0000256" key="11">
    <source>
        <dbReference type="SAM" id="MobiDB-lite"/>
    </source>
</evidence>
<evidence type="ECO:0000313" key="14">
    <source>
        <dbReference type="EMBL" id="GHE79771.1"/>
    </source>
</evidence>
<evidence type="ECO:0000256" key="2">
    <source>
        <dbReference type="ARBA" id="ARBA00021549"/>
    </source>
</evidence>
<evidence type="ECO:0000256" key="4">
    <source>
        <dbReference type="ARBA" id="ARBA00022481"/>
    </source>
</evidence>
<feature type="region of interest" description="Disordered" evidence="11">
    <location>
        <begin position="181"/>
        <end position="200"/>
    </location>
</feature>
<comment type="caution">
    <text evidence="14">The sequence shown here is derived from an EMBL/GenBank/DDBJ whole genome shotgun (WGS) entry which is preliminary data.</text>
</comment>
<dbReference type="InterPro" id="IPR012902">
    <property type="entry name" value="N_methyl_site"/>
</dbReference>
<dbReference type="Proteomes" id="UP000626370">
    <property type="component" value="Unassembled WGS sequence"/>
</dbReference>
<proteinExistence type="inferred from homology"/>
<evidence type="ECO:0000256" key="1">
    <source>
        <dbReference type="ARBA" id="ARBA00004377"/>
    </source>
</evidence>
<gene>
    <name evidence="14" type="primary">fimT</name>
    <name evidence="14" type="ORF">GCM10011501_04400</name>
</gene>
<keyword evidence="8 12" id="KW-0472">Membrane</keyword>
<dbReference type="RefSeq" id="WP_189376470.1">
    <property type="nucleotide sequence ID" value="NZ_BNAH01000002.1"/>
</dbReference>
<comment type="similarity">
    <text evidence="9">Belongs to the GSP H family.</text>
</comment>
<evidence type="ECO:0000256" key="10">
    <source>
        <dbReference type="ARBA" id="ARBA00030775"/>
    </source>
</evidence>
<reference evidence="15" key="1">
    <citation type="journal article" date="2019" name="Int. J. Syst. Evol. Microbiol.">
        <title>The Global Catalogue of Microorganisms (GCM) 10K type strain sequencing project: providing services to taxonomists for standard genome sequencing and annotation.</title>
        <authorList>
            <consortium name="The Broad Institute Genomics Platform"/>
            <consortium name="The Broad Institute Genome Sequencing Center for Infectious Disease"/>
            <person name="Wu L."/>
            <person name="Ma J."/>
        </authorList>
    </citation>
    <scope>NUCLEOTIDE SEQUENCE [LARGE SCALE GENOMIC DNA]</scope>
    <source>
        <strain evidence="15">CGMCC 1.15922</strain>
    </source>
</reference>
<dbReference type="NCBIfam" id="TIGR02532">
    <property type="entry name" value="IV_pilin_GFxxxE"/>
    <property type="match status" value="1"/>
</dbReference>
<evidence type="ECO:0000313" key="15">
    <source>
        <dbReference type="Proteomes" id="UP000626370"/>
    </source>
</evidence>
<dbReference type="EMBL" id="BNAH01000002">
    <property type="protein sequence ID" value="GHE79771.1"/>
    <property type="molecule type" value="Genomic_DNA"/>
</dbReference>
<evidence type="ECO:0000256" key="6">
    <source>
        <dbReference type="ARBA" id="ARBA00022692"/>
    </source>
</evidence>
<organism evidence="14 15">
    <name type="scientific">Thalassotalea profundi</name>
    <dbReference type="NCBI Taxonomy" id="2036687"/>
    <lineage>
        <taxon>Bacteria</taxon>
        <taxon>Pseudomonadati</taxon>
        <taxon>Pseudomonadota</taxon>
        <taxon>Gammaproteobacteria</taxon>
        <taxon>Alteromonadales</taxon>
        <taxon>Colwelliaceae</taxon>
        <taxon>Thalassotalea</taxon>
    </lineage>
</organism>
<name>A0ABQ3ICY0_9GAMM</name>
<accession>A0ABQ3ICY0</accession>
<protein>
    <recommendedName>
        <fullName evidence="2">Type II secretion system protein H</fullName>
    </recommendedName>
    <alternativeName>
        <fullName evidence="10">General secretion pathway protein H</fullName>
    </alternativeName>
</protein>
<dbReference type="InterPro" id="IPR022346">
    <property type="entry name" value="T2SS_GspH"/>
</dbReference>
<sequence>MLNRQSNSFRSQLIKGFTLVELIVGMGIVGILLAIGIPGLNEFTIKSRVDSEISEIHRIILTARNTAISTGQYVTICPLSGKNCQTTNWQNTLSVFTNEANTLANAKIFESTLVPASEFLIKVKNAAKSGETIKSTKTDIVFAPTGKLASAGPVMIKYCPQGRADLSRAVEISLSGRAYASEDIDNDNKDEDRSGNEISC</sequence>
<feature type="transmembrane region" description="Helical" evidence="12">
    <location>
        <begin position="12"/>
        <end position="37"/>
    </location>
</feature>
<dbReference type="Pfam" id="PF12019">
    <property type="entry name" value="GspH"/>
    <property type="match status" value="1"/>
</dbReference>
<comment type="subcellular location">
    <subcellularLocation>
        <location evidence="1">Cell inner membrane</location>
        <topology evidence="1">Single-pass membrane protein</topology>
    </subcellularLocation>
</comment>
<dbReference type="Pfam" id="PF07963">
    <property type="entry name" value="N_methyl"/>
    <property type="match status" value="1"/>
</dbReference>
<evidence type="ECO:0000259" key="13">
    <source>
        <dbReference type="Pfam" id="PF12019"/>
    </source>
</evidence>
<evidence type="ECO:0000256" key="5">
    <source>
        <dbReference type="ARBA" id="ARBA00022519"/>
    </source>
</evidence>
<keyword evidence="3" id="KW-1003">Cell membrane</keyword>
<evidence type="ECO:0000256" key="8">
    <source>
        <dbReference type="ARBA" id="ARBA00023136"/>
    </source>
</evidence>
<keyword evidence="6 12" id="KW-0812">Transmembrane</keyword>
<evidence type="ECO:0000256" key="12">
    <source>
        <dbReference type="SAM" id="Phobius"/>
    </source>
</evidence>
<keyword evidence="5" id="KW-0997">Cell inner membrane</keyword>